<dbReference type="SUPFAM" id="SSF46785">
    <property type="entry name" value="Winged helix' DNA-binding domain"/>
    <property type="match status" value="1"/>
</dbReference>
<dbReference type="InterPro" id="IPR036388">
    <property type="entry name" value="WH-like_DNA-bd_sf"/>
</dbReference>
<comment type="similarity">
    <text evidence="1">Belongs to the ROK (NagC/XylR) family.</text>
</comment>
<dbReference type="OrthoDB" id="3189808at2"/>
<dbReference type="Gene3D" id="3.30.420.40">
    <property type="match status" value="2"/>
</dbReference>
<protein>
    <submittedName>
        <fullName evidence="2">ROK family transcriptional regulator</fullName>
    </submittedName>
</protein>
<accession>A0A3G8ZQQ4</accession>
<dbReference type="PANTHER" id="PTHR18964">
    <property type="entry name" value="ROK (REPRESSOR, ORF, KINASE) FAMILY"/>
    <property type="match status" value="1"/>
</dbReference>
<name>A0A3G8ZQQ4_9ACTN</name>
<dbReference type="CDD" id="cd24076">
    <property type="entry name" value="ASKHA_ATPase_ROK_BsXylR-like"/>
    <property type="match status" value="1"/>
</dbReference>
<sequence length="416" mass="42973">MTTHQLPGQRSPLGSGAVRQEHLREHNISLVLASVMHDERNPSRADIAAQTGLTRATVSSLVDRLIAGRLVTELSPGASPKAGRPAVPLVPSAGTVAALGVEVNVDYLAVRALDLAGNVIIDKLMPGDFRHSDYAVVLRELAGLTTKVLASLQRRGIPVVGACLALPGLVDLETGPLRHAPNLGWRDLDVVAYLRKRGRMSRLKLLVANEANVAALAEANALRGQHIDSFVYISGEVGIGAAMVLGGRVRSGAHGWGGEIGHVVIEPSGPRCTCGSTGCLERYAGKDALMAAAGLDSKASVEALLLAAQGGEPLAVSSVAAGGRALGLALANFVNLVDIETIVLGGIYASLAPVLTPYVEAELATRVMSAPWASPTVRVAMLGQHAAVTGGALTVIESLVADPEAWMSGALELTSS</sequence>
<dbReference type="EMBL" id="CP034170">
    <property type="protein sequence ID" value="AZI59135.1"/>
    <property type="molecule type" value="Genomic_DNA"/>
</dbReference>
<dbReference type="PANTHER" id="PTHR18964:SF149">
    <property type="entry name" value="BIFUNCTIONAL UDP-N-ACETYLGLUCOSAMINE 2-EPIMERASE_N-ACETYLMANNOSAMINE KINASE"/>
    <property type="match status" value="1"/>
</dbReference>
<dbReference type="InterPro" id="IPR043129">
    <property type="entry name" value="ATPase_NBD"/>
</dbReference>
<dbReference type="AlphaFoldDB" id="A0A3G8ZQQ4"/>
<organism evidence="2 3">
    <name type="scientific">Nakamurella antarctica</name>
    <dbReference type="NCBI Taxonomy" id="1902245"/>
    <lineage>
        <taxon>Bacteria</taxon>
        <taxon>Bacillati</taxon>
        <taxon>Actinomycetota</taxon>
        <taxon>Actinomycetes</taxon>
        <taxon>Nakamurellales</taxon>
        <taxon>Nakamurellaceae</taxon>
        <taxon>Nakamurella</taxon>
    </lineage>
</organism>
<evidence type="ECO:0000313" key="3">
    <source>
        <dbReference type="Proteomes" id="UP000268084"/>
    </source>
</evidence>
<dbReference type="InterPro" id="IPR000600">
    <property type="entry name" value="ROK"/>
</dbReference>
<reference evidence="2 3" key="1">
    <citation type="submission" date="2018-11" db="EMBL/GenBank/DDBJ databases">
        <authorList>
            <person name="Da X."/>
        </authorList>
    </citation>
    <scope>NUCLEOTIDE SEQUENCE [LARGE SCALE GENOMIC DNA]</scope>
    <source>
        <strain evidence="2 3">S14-144</strain>
    </source>
</reference>
<keyword evidence="3" id="KW-1185">Reference proteome</keyword>
<dbReference type="SUPFAM" id="SSF53067">
    <property type="entry name" value="Actin-like ATPase domain"/>
    <property type="match status" value="1"/>
</dbReference>
<proteinExistence type="inferred from homology"/>
<gene>
    <name evidence="2" type="ORF">EH165_14280</name>
</gene>
<evidence type="ECO:0000313" key="2">
    <source>
        <dbReference type="EMBL" id="AZI59135.1"/>
    </source>
</evidence>
<dbReference type="Pfam" id="PF00480">
    <property type="entry name" value="ROK"/>
    <property type="match status" value="1"/>
</dbReference>
<dbReference type="Proteomes" id="UP000268084">
    <property type="component" value="Chromosome"/>
</dbReference>
<dbReference type="KEGG" id="nak:EH165_14280"/>
<dbReference type="Gene3D" id="1.10.10.10">
    <property type="entry name" value="Winged helix-like DNA-binding domain superfamily/Winged helix DNA-binding domain"/>
    <property type="match status" value="1"/>
</dbReference>
<dbReference type="InterPro" id="IPR036390">
    <property type="entry name" value="WH_DNA-bd_sf"/>
</dbReference>
<evidence type="ECO:0000256" key="1">
    <source>
        <dbReference type="ARBA" id="ARBA00006479"/>
    </source>
</evidence>
<dbReference type="RefSeq" id="WP_124800039.1">
    <property type="nucleotide sequence ID" value="NZ_CP034170.1"/>
</dbReference>
<reference evidence="2 3" key="2">
    <citation type="submission" date="2018-12" db="EMBL/GenBank/DDBJ databases">
        <title>Nakamurella antarcticus sp. nov., isolated from Antarctica South Shetland Islands soil.</title>
        <authorList>
            <person name="Peng F."/>
        </authorList>
    </citation>
    <scope>NUCLEOTIDE SEQUENCE [LARGE SCALE GENOMIC DNA]</scope>
    <source>
        <strain evidence="2 3">S14-144</strain>
    </source>
</reference>